<dbReference type="InterPro" id="IPR013784">
    <property type="entry name" value="Carb-bd-like_fold"/>
</dbReference>
<dbReference type="InterPro" id="IPR006652">
    <property type="entry name" value="Kelch_1"/>
</dbReference>
<dbReference type="Pfam" id="PF24681">
    <property type="entry name" value="Kelch_KLHDC2_KLHL20_DRC7"/>
    <property type="match status" value="1"/>
</dbReference>
<keyword evidence="2" id="KW-0677">Repeat</keyword>
<accession>A0ABU2U909</accession>
<dbReference type="SMART" id="SM00612">
    <property type="entry name" value="Kelch"/>
    <property type="match status" value="4"/>
</dbReference>
<dbReference type="Gene3D" id="3.40.50.200">
    <property type="entry name" value="Peptidase S8/S53 domain"/>
    <property type="match status" value="1"/>
</dbReference>
<feature type="compositionally biased region" description="Acidic residues" evidence="3">
    <location>
        <begin position="134"/>
        <end position="144"/>
    </location>
</feature>
<sequence>MPTGYGPTDLQSAYNLPASGGGGRTIAVVDAMDDPNAEADLAVYRAKYGLPPCTTANGCFTKVSQRGGTDYPSPDQGWAGEISLDLDMVSAAAPDAKILLVEADNANGDDLGAAVDEAVALGAKYVSNSYGTQYDEEDSGEDPSETTTSDVHYNHPGVAIVASAGDSAYGVSYPAASQYVTSVGGTSLVKDSGNARGWSESVWGGTGSGCSQYEPKPAFQHDTGCAMRTVADVSAVADPATGVAVYQTYGGTGWSVYGGTSASAPIITSAYAVAGSPSPGTYPNSYPYQHPAALNDVTSGSNGGCSPQYLCSAGAGYDGPTGLGTPNGVAAFTSGPHGVVSGTVTSTAGGPVAGATVSTDGLSATTDSSGAYSLDVPTGTYTLTASGYGFATSDVTGVTVADGAKVSENFTLAPVPRHTVSGTVIDGSGHHWPLYAKITASGVPGGPVFTNPATGKFSLDLPQGHDYTLSVSAAYPGYEQIHKTVTVAGSDQTVPIALSVDRVAETAPGYAVHHVGTTQTFDPTTGTGPSGWNVVNAPGTSGGWSFSDPGHRGNLTGGTGGFAIVDSYLAGSSASQDSQLISPVYDLSKDATPQVEFDTDQLSRQPGTDQDMIDATTDGGQTWTNVWKGNLWGAAHHFKVPLAQYAGKSNVQLRFRYVAHSDFWWELDNIFVGNRSYDPVPGGLVTGTVADANTGAPVNGARVTSKSDPAESALTSATPADPYLPDGFYWMFSSVTGKHQFSAVKPYFATGTQPVKVTANGVVQHNFKLKAGRLTVEQAAVDVTVATGGKKSAKLVVRNDGSAPATLKLAEHPAPLPQLSRGGAPLNRVAGTFSPLPMKALAARSGAGATSTTAAGVGIRTRTAAAGTAWQTSADLPTALSSNVADFYDGRLYTGFGWAGTAAGDVSSLYSYNPATGAWFQLASATDPREAPAHGFIGGKLYVAGGWGSLNGTDRKLEIYDPRSDRWTVGANMPTAYAASGSAVLGDKLYTVGGCYALSCAGVTDVQVYDAHTDSWSKAAPYPEPVTWTSCGAIAGKLYCAGGIAGDNSDHPIKHAYVYDPGTNSWSPIADLPNTTWGAAYSAANGQLLVSGGVISSGGLRPTLTNQAYAYSPATNAWTALPNADLTVYRGAGAVGFYVAGGLSSNQVLAPSISNVSLLPGYTHNASPTNVNWLSETPKSVTIAPGRSTTLTVTVNAAAPGVVTFGDYTAALSLDADTPYPTRSIPVAMHVGPAGNWGRITGTVLGPDGNGHRVPLAGATVKIRSGANGYTLATTQEGMYDLWLPTSDRPVTVLIAKSGFKSATTTVKITDDMTITRNFTLKPIS</sequence>
<evidence type="ECO:0000313" key="5">
    <source>
        <dbReference type="EMBL" id="MDT0469706.1"/>
    </source>
</evidence>
<dbReference type="InterPro" id="IPR008969">
    <property type="entry name" value="CarboxyPept-like_regulatory"/>
</dbReference>
<feature type="domain" description="Peptidase S53" evidence="4">
    <location>
        <begin position="4"/>
        <end position="338"/>
    </location>
</feature>
<name>A0ABU2U909_9ACTN</name>
<dbReference type="Pfam" id="PF13620">
    <property type="entry name" value="CarboxypepD_reg"/>
    <property type="match status" value="1"/>
</dbReference>
<proteinExistence type="predicted"/>
<evidence type="ECO:0000256" key="2">
    <source>
        <dbReference type="ARBA" id="ARBA00022737"/>
    </source>
</evidence>
<feature type="compositionally biased region" description="Polar residues" evidence="3">
    <location>
        <begin position="702"/>
        <end position="715"/>
    </location>
</feature>
<dbReference type="SUPFAM" id="SSF50965">
    <property type="entry name" value="Galactose oxidase, central domain"/>
    <property type="match status" value="1"/>
</dbReference>
<dbReference type="InterPro" id="IPR036852">
    <property type="entry name" value="Peptidase_S8/S53_dom_sf"/>
</dbReference>
<dbReference type="SUPFAM" id="SSF49464">
    <property type="entry name" value="Carboxypeptidase regulatory domain-like"/>
    <property type="match status" value="3"/>
</dbReference>
<dbReference type="PROSITE" id="PS51695">
    <property type="entry name" value="SEDOLISIN"/>
    <property type="match status" value="1"/>
</dbReference>
<dbReference type="SUPFAM" id="SSF49452">
    <property type="entry name" value="Starch-binding domain-like"/>
    <property type="match status" value="1"/>
</dbReference>
<organism evidence="5 6">
    <name type="scientific">Streptomyces gibsoniae</name>
    <dbReference type="NCBI Taxonomy" id="3075529"/>
    <lineage>
        <taxon>Bacteria</taxon>
        <taxon>Bacillati</taxon>
        <taxon>Actinomycetota</taxon>
        <taxon>Actinomycetes</taxon>
        <taxon>Kitasatosporales</taxon>
        <taxon>Streptomycetaceae</taxon>
        <taxon>Streptomyces</taxon>
    </lineage>
</organism>
<dbReference type="CDD" id="cd04056">
    <property type="entry name" value="Peptidases_S53"/>
    <property type="match status" value="1"/>
</dbReference>
<reference evidence="6" key="1">
    <citation type="submission" date="2023-07" db="EMBL/GenBank/DDBJ databases">
        <title>30 novel species of actinomycetes from the DSMZ collection.</title>
        <authorList>
            <person name="Nouioui I."/>
        </authorList>
    </citation>
    <scope>NUCLEOTIDE SEQUENCE [LARGE SCALE GENOMIC DNA]</scope>
    <source>
        <strain evidence="6">DSM 41699</strain>
    </source>
</reference>
<keyword evidence="6" id="KW-1185">Reference proteome</keyword>
<comment type="caution">
    <text evidence="5">The sequence shown here is derived from an EMBL/GenBank/DDBJ whole genome shotgun (WGS) entry which is preliminary data.</text>
</comment>
<dbReference type="SUPFAM" id="SSF52743">
    <property type="entry name" value="Subtilisin-like"/>
    <property type="match status" value="1"/>
</dbReference>
<keyword evidence="1" id="KW-0880">Kelch repeat</keyword>
<dbReference type="PANTHER" id="PTHR46344:SF27">
    <property type="entry name" value="KELCH REPEAT SUPERFAMILY PROTEIN"/>
    <property type="match status" value="1"/>
</dbReference>
<evidence type="ECO:0000256" key="1">
    <source>
        <dbReference type="ARBA" id="ARBA00022441"/>
    </source>
</evidence>
<dbReference type="InterPro" id="IPR030400">
    <property type="entry name" value="Sedolisin_dom"/>
</dbReference>
<dbReference type="InterPro" id="IPR015915">
    <property type="entry name" value="Kelch-typ_b-propeller"/>
</dbReference>
<dbReference type="InterPro" id="IPR011043">
    <property type="entry name" value="Gal_Oxase/kelch_b-propeller"/>
</dbReference>
<dbReference type="RefSeq" id="WP_311701130.1">
    <property type="nucleotide sequence ID" value="NZ_JAVREY010000124.1"/>
</dbReference>
<dbReference type="Gene3D" id="2.60.40.1120">
    <property type="entry name" value="Carboxypeptidase-like, regulatory domain"/>
    <property type="match status" value="4"/>
</dbReference>
<protein>
    <submittedName>
        <fullName evidence="5">Carboxypeptidase regulatory-like domain-containing protein</fullName>
    </submittedName>
</protein>
<dbReference type="Gene3D" id="2.120.10.80">
    <property type="entry name" value="Kelch-type beta propeller"/>
    <property type="match status" value="2"/>
</dbReference>
<gene>
    <name evidence="5" type="ORF">RM764_43405</name>
</gene>
<evidence type="ECO:0000259" key="4">
    <source>
        <dbReference type="PROSITE" id="PS51695"/>
    </source>
</evidence>
<evidence type="ECO:0000313" key="6">
    <source>
        <dbReference type="Proteomes" id="UP001183809"/>
    </source>
</evidence>
<dbReference type="Proteomes" id="UP001183809">
    <property type="component" value="Unassembled WGS sequence"/>
</dbReference>
<feature type="region of interest" description="Disordered" evidence="3">
    <location>
        <begin position="131"/>
        <end position="151"/>
    </location>
</feature>
<dbReference type="PANTHER" id="PTHR46344">
    <property type="entry name" value="OS02G0202900 PROTEIN"/>
    <property type="match status" value="1"/>
</dbReference>
<feature type="region of interest" description="Disordered" evidence="3">
    <location>
        <begin position="696"/>
        <end position="715"/>
    </location>
</feature>
<dbReference type="EMBL" id="JAVREY010000124">
    <property type="protein sequence ID" value="MDT0469706.1"/>
    <property type="molecule type" value="Genomic_DNA"/>
</dbReference>
<evidence type="ECO:0000256" key="3">
    <source>
        <dbReference type="SAM" id="MobiDB-lite"/>
    </source>
</evidence>
<dbReference type="Gene3D" id="2.60.120.260">
    <property type="entry name" value="Galactose-binding domain-like"/>
    <property type="match status" value="1"/>
</dbReference>